<evidence type="ECO:0000313" key="1">
    <source>
        <dbReference type="EMBL" id="JAD48360.1"/>
    </source>
</evidence>
<accession>A0A0A9AHC5</accession>
<dbReference type="EMBL" id="GBRH01249535">
    <property type="protein sequence ID" value="JAD48360.1"/>
    <property type="molecule type" value="Transcribed_RNA"/>
</dbReference>
<name>A0A0A9AHC5_ARUDO</name>
<dbReference type="AlphaFoldDB" id="A0A0A9AHC5"/>
<proteinExistence type="predicted"/>
<protein>
    <submittedName>
        <fullName evidence="1">Uncharacterized protein</fullName>
    </submittedName>
</protein>
<reference evidence="1" key="1">
    <citation type="submission" date="2014-09" db="EMBL/GenBank/DDBJ databases">
        <authorList>
            <person name="Magalhaes I.L.F."/>
            <person name="Oliveira U."/>
            <person name="Santos F.R."/>
            <person name="Vidigal T.H.D.A."/>
            <person name="Brescovit A.D."/>
            <person name="Santos A.J."/>
        </authorList>
    </citation>
    <scope>NUCLEOTIDE SEQUENCE</scope>
    <source>
        <tissue evidence="1">Shoot tissue taken approximately 20 cm above the soil surface</tissue>
    </source>
</reference>
<organism evidence="1">
    <name type="scientific">Arundo donax</name>
    <name type="common">Giant reed</name>
    <name type="synonym">Donax arundinaceus</name>
    <dbReference type="NCBI Taxonomy" id="35708"/>
    <lineage>
        <taxon>Eukaryota</taxon>
        <taxon>Viridiplantae</taxon>
        <taxon>Streptophyta</taxon>
        <taxon>Embryophyta</taxon>
        <taxon>Tracheophyta</taxon>
        <taxon>Spermatophyta</taxon>
        <taxon>Magnoliopsida</taxon>
        <taxon>Liliopsida</taxon>
        <taxon>Poales</taxon>
        <taxon>Poaceae</taxon>
        <taxon>PACMAD clade</taxon>
        <taxon>Arundinoideae</taxon>
        <taxon>Arundineae</taxon>
        <taxon>Arundo</taxon>
    </lineage>
</organism>
<reference evidence="1" key="2">
    <citation type="journal article" date="2015" name="Data Brief">
        <title>Shoot transcriptome of the giant reed, Arundo donax.</title>
        <authorList>
            <person name="Barrero R.A."/>
            <person name="Guerrero F.D."/>
            <person name="Moolhuijzen P."/>
            <person name="Goolsby J.A."/>
            <person name="Tidwell J."/>
            <person name="Bellgard S.E."/>
            <person name="Bellgard M.I."/>
        </authorList>
    </citation>
    <scope>NUCLEOTIDE SEQUENCE</scope>
    <source>
        <tissue evidence="1">Shoot tissue taken approximately 20 cm above the soil surface</tissue>
    </source>
</reference>
<sequence>MLSYTHRVLVGSAPSESHSEFSMDTLNTCLPNWCSCALPRNILLDQPHQCFRVNLCFPANVCSSVQNSLACMKIGQ</sequence>